<feature type="signal peptide" evidence="9">
    <location>
        <begin position="1"/>
        <end position="22"/>
    </location>
</feature>
<gene>
    <name evidence="11" type="ORF">SORBI_3009G174200</name>
</gene>
<dbReference type="EMBL" id="CM000768">
    <property type="protein sequence ID" value="OQU78184.1"/>
    <property type="molecule type" value="Genomic_DNA"/>
</dbReference>
<dbReference type="InterPro" id="IPR036426">
    <property type="entry name" value="Bulb-type_lectin_dom_sf"/>
</dbReference>
<dbReference type="CDD" id="cd00028">
    <property type="entry name" value="B_lectin"/>
    <property type="match status" value="1"/>
</dbReference>
<dbReference type="InterPro" id="IPR001480">
    <property type="entry name" value="Bulb-type_lectin_dom"/>
</dbReference>
<dbReference type="GO" id="GO:0005524">
    <property type="term" value="F:ATP binding"/>
    <property type="evidence" value="ECO:0007669"/>
    <property type="project" value="UniProtKB-UniRule"/>
</dbReference>
<comment type="catalytic activity">
    <reaction evidence="7">
        <text>L-seryl-[protein] + ATP = O-phospho-L-seryl-[protein] + ADP + H(+)</text>
        <dbReference type="Rhea" id="RHEA:17989"/>
        <dbReference type="Rhea" id="RHEA-COMP:9863"/>
        <dbReference type="Rhea" id="RHEA-COMP:11604"/>
        <dbReference type="ChEBI" id="CHEBI:15378"/>
        <dbReference type="ChEBI" id="CHEBI:29999"/>
        <dbReference type="ChEBI" id="CHEBI:30616"/>
        <dbReference type="ChEBI" id="CHEBI:83421"/>
        <dbReference type="ChEBI" id="CHEBI:456216"/>
        <dbReference type="EC" id="2.7.11.1"/>
    </reaction>
</comment>
<dbReference type="OMA" id="KDQCDVY"/>
<evidence type="ECO:0000313" key="11">
    <source>
        <dbReference type="EMBL" id="OQU78184.1"/>
    </source>
</evidence>
<dbReference type="Gene3D" id="3.30.200.20">
    <property type="entry name" value="Phosphorylase Kinase, domain 1"/>
    <property type="match status" value="1"/>
</dbReference>
<keyword evidence="3 9" id="KW-0732">Signal</keyword>
<dbReference type="FunFam" id="2.90.10.10:FF:000002">
    <property type="entry name" value="Serine/threonine-protein kinase"/>
    <property type="match status" value="1"/>
</dbReference>
<dbReference type="AlphaFoldDB" id="A0A1Z5R327"/>
<dbReference type="InterPro" id="IPR011009">
    <property type="entry name" value="Kinase-like_dom_sf"/>
</dbReference>
<keyword evidence="12" id="KW-1185">Reference proteome</keyword>
<dbReference type="SUPFAM" id="SSF51110">
    <property type="entry name" value="alpha-D-mannose-specific plant lectins"/>
    <property type="match status" value="1"/>
</dbReference>
<evidence type="ECO:0000256" key="5">
    <source>
        <dbReference type="ARBA" id="ARBA00023170"/>
    </source>
</evidence>
<dbReference type="PROSITE" id="PS50927">
    <property type="entry name" value="BULB_LECTIN"/>
    <property type="match status" value="1"/>
</dbReference>
<sequence length="615" mass="68520">MHPAFFLLVHLLYSMHAPACSATTDCISAGEALIGDAKLVSSNGRYALGFFHPGSKSSIRHTPKHWYLGIWFYKVSQLTPIWVANRESPVIGHQRMTKLAIFEDGNLAIFNQATKSVVWSTHASIMAKNSTAVLLDNGNLVSKDATNSSNILWQSFDYPTDIVSPGAKFGIDKTTGLNRRVVSKRSMIDPSPGRYCQELDPTSAPQFVFKLCNTSIVYWSTGEWNDQYLNAMPEMSGRTLFNYKFINNNKEEYFQSILLEKDLISISILDISSQNKLLIWLEDKQEWTTIYTQPKDLCGIYATCGPFTICNSNAPLPCDYMRGFSVSGDGCSLWYDDLLNIRSYTNGTTDDGGILYLRIAAKDAYNWRNILSMLSAFFMWMTLRERSFSISNDVQGANGIIAFRYIDLQNATKKFSGRIGSGGFGSVFKGLLTDSTTIAVKRLDGVRQGEKQFRAEVTIGFCCERDRRLLVYEHMPNCSLEAHIFGSHTAVLNWSTRYQIALGEGNLAGYLAPEWMGGVAITSKVDVYSYGMLLIDIILGRRNTCKGNTSGDVHVACFPVEVASKLLNGDIGSLLDVQLSDRPTIGEVVQILKGLLEIDIPPMPRFFQAIIGRSH</sequence>
<evidence type="ECO:0000313" key="12">
    <source>
        <dbReference type="Proteomes" id="UP000000768"/>
    </source>
</evidence>
<dbReference type="Gene3D" id="1.10.510.10">
    <property type="entry name" value="Transferase(Phosphotransferase) domain 1"/>
    <property type="match status" value="1"/>
</dbReference>
<dbReference type="Pfam" id="PF01453">
    <property type="entry name" value="B_lectin"/>
    <property type="match status" value="1"/>
</dbReference>
<evidence type="ECO:0000256" key="1">
    <source>
        <dbReference type="ARBA" id="ARBA00004479"/>
    </source>
</evidence>
<dbReference type="SUPFAM" id="SSF56112">
    <property type="entry name" value="Protein kinase-like (PK-like)"/>
    <property type="match status" value="1"/>
</dbReference>
<dbReference type="Gene3D" id="2.90.10.10">
    <property type="entry name" value="Bulb-type lectin domain"/>
    <property type="match status" value="1"/>
</dbReference>
<accession>A0A1Z5R327</accession>
<protein>
    <recommendedName>
        <fullName evidence="2">non-specific serine/threonine protein kinase</fullName>
        <ecNumber evidence="2">2.7.11.1</ecNumber>
    </recommendedName>
</protein>
<dbReference type="Proteomes" id="UP000000768">
    <property type="component" value="Chromosome 9"/>
</dbReference>
<dbReference type="GO" id="GO:0048544">
    <property type="term" value="P:recognition of pollen"/>
    <property type="evidence" value="ECO:0007669"/>
    <property type="project" value="InterPro"/>
</dbReference>
<comment type="catalytic activity">
    <reaction evidence="6">
        <text>L-threonyl-[protein] + ATP = O-phospho-L-threonyl-[protein] + ADP + H(+)</text>
        <dbReference type="Rhea" id="RHEA:46608"/>
        <dbReference type="Rhea" id="RHEA-COMP:11060"/>
        <dbReference type="Rhea" id="RHEA-COMP:11605"/>
        <dbReference type="ChEBI" id="CHEBI:15378"/>
        <dbReference type="ChEBI" id="CHEBI:30013"/>
        <dbReference type="ChEBI" id="CHEBI:30616"/>
        <dbReference type="ChEBI" id="CHEBI:61977"/>
        <dbReference type="ChEBI" id="CHEBI:456216"/>
        <dbReference type="EC" id="2.7.11.1"/>
    </reaction>
</comment>
<dbReference type="EC" id="2.7.11.1" evidence="2"/>
<keyword evidence="4" id="KW-1015">Disulfide bond</keyword>
<dbReference type="Pfam" id="PF00954">
    <property type="entry name" value="S_locus_glycop"/>
    <property type="match status" value="1"/>
</dbReference>
<evidence type="ECO:0000256" key="2">
    <source>
        <dbReference type="ARBA" id="ARBA00012513"/>
    </source>
</evidence>
<evidence type="ECO:0000256" key="8">
    <source>
        <dbReference type="PROSITE-ProRule" id="PRU10141"/>
    </source>
</evidence>
<dbReference type="SMART" id="SM00108">
    <property type="entry name" value="B_lectin"/>
    <property type="match status" value="1"/>
</dbReference>
<dbReference type="GO" id="GO:0016020">
    <property type="term" value="C:membrane"/>
    <property type="evidence" value="ECO:0007669"/>
    <property type="project" value="UniProtKB-SubCell"/>
</dbReference>
<dbReference type="Gramene" id="OQU78184">
    <property type="protein sequence ID" value="OQU78184"/>
    <property type="gene ID" value="SORBI_3009G174200"/>
</dbReference>
<evidence type="ECO:0000256" key="4">
    <source>
        <dbReference type="ARBA" id="ARBA00023157"/>
    </source>
</evidence>
<evidence type="ECO:0000256" key="3">
    <source>
        <dbReference type="ARBA" id="ARBA00022729"/>
    </source>
</evidence>
<dbReference type="InterPro" id="IPR017441">
    <property type="entry name" value="Protein_kinase_ATP_BS"/>
</dbReference>
<comment type="subcellular location">
    <subcellularLocation>
        <location evidence="1">Membrane</location>
        <topology evidence="1">Single-pass type I membrane protein</topology>
    </subcellularLocation>
</comment>
<reference evidence="11 12" key="1">
    <citation type="journal article" date="2009" name="Nature">
        <title>The Sorghum bicolor genome and the diversification of grasses.</title>
        <authorList>
            <person name="Paterson A.H."/>
            <person name="Bowers J.E."/>
            <person name="Bruggmann R."/>
            <person name="Dubchak I."/>
            <person name="Grimwood J."/>
            <person name="Gundlach H."/>
            <person name="Haberer G."/>
            <person name="Hellsten U."/>
            <person name="Mitros T."/>
            <person name="Poliakov A."/>
            <person name="Schmutz J."/>
            <person name="Spannagl M."/>
            <person name="Tang H."/>
            <person name="Wang X."/>
            <person name="Wicker T."/>
            <person name="Bharti A.K."/>
            <person name="Chapman J."/>
            <person name="Feltus F.A."/>
            <person name="Gowik U."/>
            <person name="Grigoriev I.V."/>
            <person name="Lyons E."/>
            <person name="Maher C.A."/>
            <person name="Martis M."/>
            <person name="Narechania A."/>
            <person name="Otillar R.P."/>
            <person name="Penning B.W."/>
            <person name="Salamov A.A."/>
            <person name="Wang Y."/>
            <person name="Zhang L."/>
            <person name="Carpita N.C."/>
            <person name="Freeling M."/>
            <person name="Gingle A.R."/>
            <person name="Hash C.T."/>
            <person name="Keller B."/>
            <person name="Klein P."/>
            <person name="Kresovich S."/>
            <person name="McCann M.C."/>
            <person name="Ming R."/>
            <person name="Peterson D.G."/>
            <person name="Mehboob-ur-Rahman"/>
            <person name="Ware D."/>
            <person name="Westhoff P."/>
            <person name="Mayer K.F."/>
            <person name="Messing J."/>
            <person name="Rokhsar D.S."/>
        </authorList>
    </citation>
    <scope>NUCLEOTIDE SEQUENCE [LARGE SCALE GENOMIC DNA]</scope>
    <source>
        <strain evidence="12">cv. BTx623</strain>
    </source>
</reference>
<feature type="domain" description="Bulb-type lectin" evidence="10">
    <location>
        <begin position="24"/>
        <end position="155"/>
    </location>
</feature>
<evidence type="ECO:0000259" key="10">
    <source>
        <dbReference type="PROSITE" id="PS50927"/>
    </source>
</evidence>
<keyword evidence="8" id="KW-0547">Nucleotide-binding</keyword>
<keyword evidence="5" id="KW-0675">Receptor</keyword>
<dbReference type="PANTHER" id="PTHR32444:SF77">
    <property type="entry name" value="OS05G0163500 PROTEIN"/>
    <property type="match status" value="1"/>
</dbReference>
<dbReference type="PROSITE" id="PS00107">
    <property type="entry name" value="PROTEIN_KINASE_ATP"/>
    <property type="match status" value="1"/>
</dbReference>
<organism evidence="11 12">
    <name type="scientific">Sorghum bicolor</name>
    <name type="common">Sorghum</name>
    <name type="synonym">Sorghum vulgare</name>
    <dbReference type="NCBI Taxonomy" id="4558"/>
    <lineage>
        <taxon>Eukaryota</taxon>
        <taxon>Viridiplantae</taxon>
        <taxon>Streptophyta</taxon>
        <taxon>Embryophyta</taxon>
        <taxon>Tracheophyta</taxon>
        <taxon>Spermatophyta</taxon>
        <taxon>Magnoliopsida</taxon>
        <taxon>Liliopsida</taxon>
        <taxon>Poales</taxon>
        <taxon>Poaceae</taxon>
        <taxon>PACMAD clade</taxon>
        <taxon>Panicoideae</taxon>
        <taxon>Andropogonodae</taxon>
        <taxon>Andropogoneae</taxon>
        <taxon>Sorghinae</taxon>
        <taxon>Sorghum</taxon>
    </lineage>
</organism>
<feature type="chain" id="PRO_5013210175" description="non-specific serine/threonine protein kinase" evidence="9">
    <location>
        <begin position="23"/>
        <end position="615"/>
    </location>
</feature>
<dbReference type="GO" id="GO:0004674">
    <property type="term" value="F:protein serine/threonine kinase activity"/>
    <property type="evidence" value="ECO:0007669"/>
    <property type="project" value="UniProtKB-EC"/>
</dbReference>
<evidence type="ECO:0000256" key="7">
    <source>
        <dbReference type="ARBA" id="ARBA00048679"/>
    </source>
</evidence>
<name>A0A1Z5R327_SORBI</name>
<reference evidence="12" key="2">
    <citation type="journal article" date="2018" name="Plant J.">
        <title>The Sorghum bicolor reference genome: improved assembly, gene annotations, a transcriptome atlas, and signatures of genome organization.</title>
        <authorList>
            <person name="McCormick R.F."/>
            <person name="Truong S.K."/>
            <person name="Sreedasyam A."/>
            <person name="Jenkins J."/>
            <person name="Shu S."/>
            <person name="Sims D."/>
            <person name="Kennedy M."/>
            <person name="Amirebrahimi M."/>
            <person name="Weers B.D."/>
            <person name="McKinley B."/>
            <person name="Mattison A."/>
            <person name="Morishige D.T."/>
            <person name="Grimwood J."/>
            <person name="Schmutz J."/>
            <person name="Mullet J.E."/>
        </authorList>
    </citation>
    <scope>NUCLEOTIDE SEQUENCE [LARGE SCALE GENOMIC DNA]</scope>
    <source>
        <strain evidence="12">cv. BTx623</strain>
    </source>
</reference>
<proteinExistence type="predicted"/>
<dbReference type="GO" id="GO:0051707">
    <property type="term" value="P:response to other organism"/>
    <property type="evidence" value="ECO:0007669"/>
    <property type="project" value="UniProtKB-ARBA"/>
</dbReference>
<evidence type="ECO:0000256" key="6">
    <source>
        <dbReference type="ARBA" id="ARBA00047899"/>
    </source>
</evidence>
<dbReference type="InterPro" id="IPR000858">
    <property type="entry name" value="S_locus_glycoprot_dom"/>
</dbReference>
<feature type="binding site" evidence="8">
    <location>
        <position position="441"/>
    </location>
    <ligand>
        <name>ATP</name>
        <dbReference type="ChEBI" id="CHEBI:30616"/>
    </ligand>
</feature>
<dbReference type="InParanoid" id="A0A1Z5R327"/>
<evidence type="ECO:0000256" key="9">
    <source>
        <dbReference type="SAM" id="SignalP"/>
    </source>
</evidence>
<keyword evidence="8" id="KW-0067">ATP-binding</keyword>
<dbReference type="PANTHER" id="PTHR32444">
    <property type="entry name" value="BULB-TYPE LECTIN DOMAIN-CONTAINING PROTEIN"/>
    <property type="match status" value="1"/>
</dbReference>